<dbReference type="EMBL" id="JACOFX010000024">
    <property type="protein sequence ID" value="MBC3911112.1"/>
    <property type="molecule type" value="Genomic_DNA"/>
</dbReference>
<feature type="compositionally biased region" description="Low complexity" evidence="1">
    <location>
        <begin position="29"/>
        <end position="41"/>
    </location>
</feature>
<reference evidence="2 3" key="1">
    <citation type="submission" date="2020-08" db="EMBL/GenBank/DDBJ databases">
        <title>Novel species isolated from subtropical streams in China.</title>
        <authorList>
            <person name="Lu H."/>
        </authorList>
    </citation>
    <scope>NUCLEOTIDE SEQUENCE [LARGE SCALE GENOMIC DNA]</scope>
    <source>
        <strain evidence="2 3">NL8W</strain>
    </source>
</reference>
<protein>
    <submittedName>
        <fullName evidence="2">Uncharacterized protein</fullName>
    </submittedName>
</protein>
<sequence length="134" mass="14818">MKIESTSQLASIIRSQIDSMRKAGKATHVSNVNSKKNAANNKSHKGKKDLGSLIVQRVAGISLEDPHRRRKAFRAFLESVLLDELGDRLIADPQFFRMVEDIQNQMQADTELAPVVEQAIDLLLASSTQNSSAM</sequence>
<keyword evidence="3" id="KW-1185">Reference proteome</keyword>
<gene>
    <name evidence="2" type="ORF">H8L47_26415</name>
</gene>
<feature type="region of interest" description="Disordered" evidence="1">
    <location>
        <begin position="23"/>
        <end position="48"/>
    </location>
</feature>
<dbReference type="Proteomes" id="UP000646911">
    <property type="component" value="Unassembled WGS sequence"/>
</dbReference>
<accession>A0ABR6ZH97</accession>
<name>A0ABR6ZH97_9BURK</name>
<organism evidence="2 3">
    <name type="scientific">Undibacterium umbellatum</name>
    <dbReference type="NCBI Taxonomy" id="2762300"/>
    <lineage>
        <taxon>Bacteria</taxon>
        <taxon>Pseudomonadati</taxon>
        <taxon>Pseudomonadota</taxon>
        <taxon>Betaproteobacteria</taxon>
        <taxon>Burkholderiales</taxon>
        <taxon>Oxalobacteraceae</taxon>
        <taxon>Undibacterium</taxon>
    </lineage>
</organism>
<evidence type="ECO:0000313" key="3">
    <source>
        <dbReference type="Proteomes" id="UP000646911"/>
    </source>
</evidence>
<proteinExistence type="predicted"/>
<evidence type="ECO:0000256" key="1">
    <source>
        <dbReference type="SAM" id="MobiDB-lite"/>
    </source>
</evidence>
<dbReference type="RefSeq" id="WP_186956824.1">
    <property type="nucleotide sequence ID" value="NZ_JACOFX010000024.1"/>
</dbReference>
<evidence type="ECO:0000313" key="2">
    <source>
        <dbReference type="EMBL" id="MBC3911112.1"/>
    </source>
</evidence>
<comment type="caution">
    <text evidence="2">The sequence shown here is derived from an EMBL/GenBank/DDBJ whole genome shotgun (WGS) entry which is preliminary data.</text>
</comment>